<dbReference type="AlphaFoldDB" id="F0WYD9"/>
<dbReference type="PROSITE" id="PS50118">
    <property type="entry name" value="HMG_BOX_2"/>
    <property type="match status" value="1"/>
</dbReference>
<keyword evidence="3" id="KW-0539">Nucleus</keyword>
<feature type="compositionally biased region" description="Basic and acidic residues" evidence="4">
    <location>
        <begin position="47"/>
        <end position="86"/>
    </location>
</feature>
<organism evidence="6">
    <name type="scientific">Albugo laibachii Nc14</name>
    <dbReference type="NCBI Taxonomy" id="890382"/>
    <lineage>
        <taxon>Eukaryota</taxon>
        <taxon>Sar</taxon>
        <taxon>Stramenopiles</taxon>
        <taxon>Oomycota</taxon>
        <taxon>Peronosporomycetes</taxon>
        <taxon>Albuginales</taxon>
        <taxon>Albuginaceae</taxon>
        <taxon>Albugo</taxon>
    </lineage>
</organism>
<gene>
    <name evidence="6" type="primary">AlNc14C378G11199</name>
    <name evidence="6" type="ORF">ALNC14_126360</name>
</gene>
<feature type="DNA-binding region" description="HMG box" evidence="3">
    <location>
        <begin position="198"/>
        <end position="255"/>
    </location>
</feature>
<name>F0WYD9_9STRA</name>
<evidence type="ECO:0000256" key="3">
    <source>
        <dbReference type="PROSITE-ProRule" id="PRU00267"/>
    </source>
</evidence>
<accession>F0WYD9</accession>
<evidence type="ECO:0000256" key="4">
    <source>
        <dbReference type="SAM" id="MobiDB-lite"/>
    </source>
</evidence>
<dbReference type="EMBL" id="FR824422">
    <property type="protein sequence ID" value="CCA26492.1"/>
    <property type="molecule type" value="Genomic_DNA"/>
</dbReference>
<reference evidence="6" key="2">
    <citation type="submission" date="2011-02" db="EMBL/GenBank/DDBJ databases">
        <authorList>
            <person name="MacLean D."/>
        </authorList>
    </citation>
    <scope>NUCLEOTIDE SEQUENCE</scope>
</reference>
<dbReference type="GO" id="GO:0006366">
    <property type="term" value="P:transcription by RNA polymerase II"/>
    <property type="evidence" value="ECO:0007669"/>
    <property type="project" value="TreeGrafter"/>
</dbReference>
<evidence type="ECO:0000313" key="6">
    <source>
        <dbReference type="EMBL" id="CCA26492.1"/>
    </source>
</evidence>
<dbReference type="SUPFAM" id="SSF47095">
    <property type="entry name" value="HMG-box"/>
    <property type="match status" value="1"/>
</dbReference>
<dbReference type="PANTHER" id="PTHR21680:SF0">
    <property type="entry name" value="COILED-COIL DOMAIN-CONTAINING PROTEIN 124"/>
    <property type="match status" value="1"/>
</dbReference>
<reference evidence="6" key="1">
    <citation type="journal article" date="2011" name="PLoS Biol.">
        <title>Gene gain and loss during evolution of obligate parasitism in the white rust pathogen of Arabidopsis thaliana.</title>
        <authorList>
            <person name="Kemen E."/>
            <person name="Gardiner A."/>
            <person name="Schultz-Larsen T."/>
            <person name="Kemen A.C."/>
            <person name="Balmuth A.L."/>
            <person name="Robert-Seilaniantz A."/>
            <person name="Bailey K."/>
            <person name="Holub E."/>
            <person name="Studholme D.J."/>
            <person name="Maclean D."/>
            <person name="Jones J.D."/>
        </authorList>
    </citation>
    <scope>NUCLEOTIDE SEQUENCE</scope>
</reference>
<comment type="similarity">
    <text evidence="1">Belongs to the CCDC124 family.</text>
</comment>
<protein>
    <submittedName>
        <fullName evidence="6">Uncharacterized protein AlNc14C378G11199</fullName>
    </submittedName>
</protein>
<dbReference type="Pfam" id="PF22048">
    <property type="entry name" value="LSO1_2-like"/>
    <property type="match status" value="1"/>
</dbReference>
<dbReference type="PANTHER" id="PTHR21680">
    <property type="entry name" value="COILED-COIL DOMAIN-CONTAINING PROTEIN 124"/>
    <property type="match status" value="1"/>
</dbReference>
<dbReference type="GO" id="GO:0005634">
    <property type="term" value="C:nucleus"/>
    <property type="evidence" value="ECO:0007669"/>
    <property type="project" value="UniProtKB-UniRule"/>
</dbReference>
<evidence type="ECO:0000256" key="1">
    <source>
        <dbReference type="ARBA" id="ARBA00008296"/>
    </source>
</evidence>
<dbReference type="Pfam" id="PF06244">
    <property type="entry name" value="Ccdc124"/>
    <property type="match status" value="1"/>
</dbReference>
<evidence type="ECO:0000259" key="5">
    <source>
        <dbReference type="PROSITE" id="PS50118"/>
    </source>
</evidence>
<feature type="region of interest" description="Disordered" evidence="4">
    <location>
        <begin position="234"/>
        <end position="255"/>
    </location>
</feature>
<proteinExistence type="inferred from homology"/>
<feature type="compositionally biased region" description="Low complexity" evidence="4">
    <location>
        <begin position="9"/>
        <end position="29"/>
    </location>
</feature>
<evidence type="ECO:0000256" key="2">
    <source>
        <dbReference type="ARBA" id="ARBA00023054"/>
    </source>
</evidence>
<feature type="region of interest" description="Disordered" evidence="4">
    <location>
        <begin position="1"/>
        <end position="104"/>
    </location>
</feature>
<feature type="domain" description="HMG box" evidence="5">
    <location>
        <begin position="198"/>
        <end position="255"/>
    </location>
</feature>
<dbReference type="HOGENOM" id="CLU_069723_0_0_1"/>
<dbReference type="InterPro" id="IPR009071">
    <property type="entry name" value="HMG_box_dom"/>
</dbReference>
<keyword evidence="2" id="KW-0175">Coiled coil</keyword>
<dbReference type="GO" id="GO:0003713">
    <property type="term" value="F:transcription coactivator activity"/>
    <property type="evidence" value="ECO:0007669"/>
    <property type="project" value="TreeGrafter"/>
</dbReference>
<dbReference type="InterPro" id="IPR010422">
    <property type="entry name" value="Ccdc124/Oxs1"/>
</dbReference>
<keyword evidence="3" id="KW-0238">DNA-binding</keyword>
<sequence length="255" mass="28883">MAKKSANTKVEAANARKASAKAVKVAQKAVKSEAETAEEWSKGSNARAEKRREEEERKQQEIAAKKAEKKRLEALEDHSLEEDKSSIRKLKAKEKKQPVKPWEEALISTVKKSNKGNRSITQVNETPKKMTQAMIQAARESEEKLQAKQPGKNDIQFAKESSTNLNRQVKVADEARSIDAALDVLSLSNEDAADRHPERRAKAAYKAFEEVTLPELKQDFPGLKLSQYKQKLSDMWRKSPQNPFNQERVPYNAKK</sequence>
<dbReference type="InterPro" id="IPR054414">
    <property type="entry name" value="Ccdc124/Oxs1_C"/>
</dbReference>
<dbReference type="GO" id="GO:0003677">
    <property type="term" value="F:DNA binding"/>
    <property type="evidence" value="ECO:0007669"/>
    <property type="project" value="UniProtKB-UniRule"/>
</dbReference>
<dbReference type="InterPro" id="IPR054413">
    <property type="entry name" value="LSO1/2"/>
</dbReference>
<dbReference type="InterPro" id="IPR036910">
    <property type="entry name" value="HMG_box_dom_sf"/>
</dbReference>